<organism evidence="1 2">
    <name type="scientific">Sphingomonas prati</name>
    <dbReference type="NCBI Taxonomy" id="1843237"/>
    <lineage>
        <taxon>Bacteria</taxon>
        <taxon>Pseudomonadati</taxon>
        <taxon>Pseudomonadota</taxon>
        <taxon>Alphaproteobacteria</taxon>
        <taxon>Sphingomonadales</taxon>
        <taxon>Sphingomonadaceae</taxon>
        <taxon>Sphingomonas</taxon>
    </lineage>
</organism>
<accession>A0A7W9BQG0</accession>
<gene>
    <name evidence="1" type="ORF">FHS99_000718</name>
</gene>
<comment type="caution">
    <text evidence="1">The sequence shown here is derived from an EMBL/GenBank/DDBJ whole genome shotgun (WGS) entry which is preliminary data.</text>
</comment>
<sequence length="90" mass="9788">MNIADEMTSMLADAITANRRPMRWLLSRLALEELRTVADVDLGHPTNPYGGYMGVAISAARPANGLNIELISEVGDDTIARMTVAFTPQQ</sequence>
<reference evidence="1 2" key="1">
    <citation type="submission" date="2020-08" db="EMBL/GenBank/DDBJ databases">
        <title>Genomic Encyclopedia of Type Strains, Phase IV (KMG-IV): sequencing the most valuable type-strain genomes for metagenomic binning, comparative biology and taxonomic classification.</title>
        <authorList>
            <person name="Goeker M."/>
        </authorList>
    </citation>
    <scope>NUCLEOTIDE SEQUENCE [LARGE SCALE GENOMIC DNA]</scope>
    <source>
        <strain evidence="1 2">DSM 103336</strain>
    </source>
</reference>
<dbReference type="EMBL" id="JACIJR010000002">
    <property type="protein sequence ID" value="MBB5728248.1"/>
    <property type="molecule type" value="Genomic_DNA"/>
</dbReference>
<dbReference type="RefSeq" id="WP_157177328.1">
    <property type="nucleotide sequence ID" value="NZ_BMJP01000001.1"/>
</dbReference>
<name>A0A7W9BQG0_9SPHN</name>
<evidence type="ECO:0000313" key="2">
    <source>
        <dbReference type="Proteomes" id="UP000546701"/>
    </source>
</evidence>
<keyword evidence="2" id="KW-1185">Reference proteome</keyword>
<protein>
    <submittedName>
        <fullName evidence="1">Uncharacterized protein</fullName>
    </submittedName>
</protein>
<dbReference type="Proteomes" id="UP000546701">
    <property type="component" value="Unassembled WGS sequence"/>
</dbReference>
<dbReference type="AlphaFoldDB" id="A0A7W9BQG0"/>
<evidence type="ECO:0000313" key="1">
    <source>
        <dbReference type="EMBL" id="MBB5728248.1"/>
    </source>
</evidence>
<proteinExistence type="predicted"/>